<evidence type="ECO:0000256" key="4">
    <source>
        <dbReference type="ARBA" id="ARBA00023136"/>
    </source>
</evidence>
<feature type="transmembrane region" description="Helical" evidence="5">
    <location>
        <begin position="161"/>
        <end position="181"/>
    </location>
</feature>
<dbReference type="RefSeq" id="WP_184979575.1">
    <property type="nucleotide sequence ID" value="NZ_BAAALO010000037.1"/>
</dbReference>
<keyword evidence="3 5" id="KW-1133">Transmembrane helix</keyword>
<keyword evidence="4 5" id="KW-0472">Membrane</keyword>
<keyword evidence="8" id="KW-1185">Reference proteome</keyword>
<accession>A0A7X0ICH1</accession>
<evidence type="ECO:0000313" key="8">
    <source>
        <dbReference type="Proteomes" id="UP000555564"/>
    </source>
</evidence>
<evidence type="ECO:0000259" key="6">
    <source>
        <dbReference type="Pfam" id="PF08044"/>
    </source>
</evidence>
<keyword evidence="2 5" id="KW-0812">Transmembrane</keyword>
<evidence type="ECO:0000256" key="3">
    <source>
        <dbReference type="ARBA" id="ARBA00022989"/>
    </source>
</evidence>
<feature type="transmembrane region" description="Helical" evidence="5">
    <location>
        <begin position="100"/>
        <end position="124"/>
    </location>
</feature>
<dbReference type="EMBL" id="JACHIU010000001">
    <property type="protein sequence ID" value="MBB6472478.1"/>
    <property type="molecule type" value="Genomic_DNA"/>
</dbReference>
<evidence type="ECO:0000256" key="1">
    <source>
        <dbReference type="ARBA" id="ARBA00004141"/>
    </source>
</evidence>
<feature type="domain" description="DUF1707" evidence="6">
    <location>
        <begin position="15"/>
        <end position="66"/>
    </location>
</feature>
<name>A0A7X0ICH1_9ACTN</name>
<dbReference type="PANTHER" id="PTHR40763">
    <property type="entry name" value="MEMBRANE PROTEIN-RELATED"/>
    <property type="match status" value="1"/>
</dbReference>
<dbReference type="InterPro" id="IPR019109">
    <property type="entry name" value="MamF_MmsF"/>
</dbReference>
<comment type="subcellular location">
    <subcellularLocation>
        <location evidence="1">Membrane</location>
        <topology evidence="1">Multi-pass membrane protein</topology>
    </subcellularLocation>
</comment>
<dbReference type="Pfam" id="PF08044">
    <property type="entry name" value="DUF1707"/>
    <property type="match status" value="1"/>
</dbReference>
<gene>
    <name evidence="7" type="ORF">BJ992_001909</name>
</gene>
<feature type="transmembrane region" description="Helical" evidence="5">
    <location>
        <begin position="136"/>
        <end position="155"/>
    </location>
</feature>
<dbReference type="Pfam" id="PF09685">
    <property type="entry name" value="MamF_MmsF"/>
    <property type="match status" value="1"/>
</dbReference>
<protein>
    <submittedName>
        <fullName evidence="7">Putative Tic20 family protein</fullName>
    </submittedName>
</protein>
<reference evidence="7 8" key="1">
    <citation type="submission" date="2020-08" db="EMBL/GenBank/DDBJ databases">
        <title>Sequencing the genomes of 1000 actinobacteria strains.</title>
        <authorList>
            <person name="Klenk H.-P."/>
        </authorList>
    </citation>
    <scope>NUCLEOTIDE SEQUENCE [LARGE SCALE GENOMIC DNA]</scope>
    <source>
        <strain evidence="7 8">DSM 44936</strain>
    </source>
</reference>
<dbReference type="PANTHER" id="PTHR40763:SF4">
    <property type="entry name" value="DUF1707 DOMAIN-CONTAINING PROTEIN"/>
    <property type="match status" value="1"/>
</dbReference>
<evidence type="ECO:0000256" key="5">
    <source>
        <dbReference type="SAM" id="Phobius"/>
    </source>
</evidence>
<evidence type="ECO:0000256" key="2">
    <source>
        <dbReference type="ARBA" id="ARBA00022692"/>
    </source>
</evidence>
<dbReference type="Proteomes" id="UP000555564">
    <property type="component" value="Unassembled WGS sequence"/>
</dbReference>
<organism evidence="7 8">
    <name type="scientific">Sphaerisporangium rubeum</name>
    <dbReference type="NCBI Taxonomy" id="321317"/>
    <lineage>
        <taxon>Bacteria</taxon>
        <taxon>Bacillati</taxon>
        <taxon>Actinomycetota</taxon>
        <taxon>Actinomycetes</taxon>
        <taxon>Streptosporangiales</taxon>
        <taxon>Streptosporangiaceae</taxon>
        <taxon>Sphaerisporangium</taxon>
    </lineage>
</organism>
<dbReference type="InterPro" id="IPR012551">
    <property type="entry name" value="DUF1707_SHOCT-like"/>
</dbReference>
<sequence>MPSEGAWGHVPDPRLRVSNQDRDQVVEHVTTAYAEGRLDKTEFDERLHQAMTARTHADLAPIMRDLYGTPAVAPRPVPPVQRHAGGRPRYGMPVTGGERFGAMAAHLLPVFGLSFVGPLIMLLTGGRTSPFIRAHAVEALNFHLTIAGAVLLLPFTIVGALLIPVILIVAVVLGVVGAASAGGDTPYRYPFTLRLVK</sequence>
<proteinExistence type="predicted"/>
<evidence type="ECO:0000313" key="7">
    <source>
        <dbReference type="EMBL" id="MBB6472478.1"/>
    </source>
</evidence>
<dbReference type="AlphaFoldDB" id="A0A7X0ICH1"/>
<comment type="caution">
    <text evidence="7">The sequence shown here is derived from an EMBL/GenBank/DDBJ whole genome shotgun (WGS) entry which is preliminary data.</text>
</comment>